<dbReference type="EMBL" id="LGTQ01000005">
    <property type="protein sequence ID" value="KPM49515.1"/>
    <property type="molecule type" value="Genomic_DNA"/>
</dbReference>
<keyword evidence="3" id="KW-0547">Nucleotide-binding</keyword>
<dbReference type="RefSeq" id="WP_055143716.1">
    <property type="nucleotide sequence ID" value="NZ_JXSZ01000005.1"/>
</dbReference>
<reference evidence="3 4" key="1">
    <citation type="submission" date="2015-07" db="EMBL/GenBank/DDBJ databases">
        <title>The draft genome sequence of Leadbetterella sp. JN14-9.</title>
        <authorList>
            <person name="Liu Y."/>
            <person name="Du J."/>
            <person name="Shao Z."/>
        </authorList>
    </citation>
    <scope>NUCLEOTIDE SEQUENCE [LARGE SCALE GENOMIC DNA]</scope>
    <source>
        <strain evidence="3 4">JN14-9</strain>
    </source>
</reference>
<dbReference type="Pfam" id="PF02518">
    <property type="entry name" value="HATPase_c"/>
    <property type="match status" value="1"/>
</dbReference>
<proteinExistence type="predicted"/>
<evidence type="ECO:0000313" key="4">
    <source>
        <dbReference type="Proteomes" id="UP000050454"/>
    </source>
</evidence>
<dbReference type="InterPro" id="IPR005467">
    <property type="entry name" value="His_kinase_dom"/>
</dbReference>
<dbReference type="PATRIC" id="fig|1605367.3.peg.1867"/>
<feature type="domain" description="Histidine kinase" evidence="2">
    <location>
        <begin position="560"/>
        <end position="794"/>
    </location>
</feature>
<organism evidence="3 4">
    <name type="scientific">Jiulongibacter sediminis</name>
    <dbReference type="NCBI Taxonomy" id="1605367"/>
    <lineage>
        <taxon>Bacteria</taxon>
        <taxon>Pseudomonadati</taxon>
        <taxon>Bacteroidota</taxon>
        <taxon>Cytophagia</taxon>
        <taxon>Cytophagales</taxon>
        <taxon>Leadbetterellaceae</taxon>
        <taxon>Jiulongibacter</taxon>
    </lineage>
</organism>
<feature type="compositionally biased region" description="Basic and acidic residues" evidence="1">
    <location>
        <begin position="479"/>
        <end position="493"/>
    </location>
</feature>
<sequence length="795" mass="91276">MTKVSFSVSARTAKLIGQENFASAEGAIVELVKNGYDADAKNCIIIFQNHDSFSKHPVLYIIDNGVGMTRKVIQDHWMKIGTDDKLQNYLSADGRVKTGAKGIGRFALDRLGQESEMKTISKEEPIEKSIWKVKWSDFEQVGVAIHQVKADLDPSDELDIKDELKAQFQGFKEIINVLDKTKFDSGTVLKISPLKDDWNVESIKSLFNNLEVLIPPKEQPEFAVHLFSTNQLDDFGEVNSAYYDDFDYKITAKYMADDKNTVSVEITRNELDVKRLEENFGEVFEFDQMKEFPYRLEDFKKENLTISRPLLKLPGFSKVDPELLKQIGKFDFTFYFLKKSLVKKDLVRYPYKSMSQANRKAWLEKFGGVKIFRDDFRVRPYGEDGQDWLDLGKRESRSPGGPGQKMGGYRIGPDQISGTVSISRIANASFQDKSGREGIQENEAFNLFKNIIVEIIAIFERDRNVVMFNLNELEKAKNKVEGDKQKAKEEAEKILSQGENVESDGSEDGQDDSTPDDSDPTERERLFARNTKVLEQEIEEKDEEIRFLRGLASVGLIISSFAHELKSLRTRLSPRTDFLAGELKKYISKEDLNDVNKQENPFFMLQLMKEEDLKLKHWLDYSLSTLKRDKRTRTNVNIGEYFEKFEAIWSNALKQRKVQIVRKGSKDSANVIKAFEVDLDAIFHNLLSNSLTALKERKGDYKKQVTIEWKVVDDYIEILFNDNGVGLAEEYQAEPNRIFEYNESSKRNNKGDKIGTGMGLYIVNLVIDDYNKAKLQLMPAEEGFTIKINLPKRKK</sequence>
<dbReference type="PANTHER" id="PTHR43065">
    <property type="entry name" value="SENSOR HISTIDINE KINASE"/>
    <property type="match status" value="1"/>
</dbReference>
<protein>
    <submittedName>
        <fullName evidence="3">ATP-binding protein</fullName>
    </submittedName>
</protein>
<dbReference type="AlphaFoldDB" id="A0A0P7C7I7"/>
<dbReference type="GO" id="GO:0005524">
    <property type="term" value="F:ATP binding"/>
    <property type="evidence" value="ECO:0007669"/>
    <property type="project" value="UniProtKB-KW"/>
</dbReference>
<accession>A0A0P7C7I7</accession>
<evidence type="ECO:0000313" key="3">
    <source>
        <dbReference type="EMBL" id="KPM49515.1"/>
    </source>
</evidence>
<comment type="caution">
    <text evidence="3">The sequence shown here is derived from an EMBL/GenBank/DDBJ whole genome shotgun (WGS) entry which is preliminary data.</text>
</comment>
<dbReference type="InterPro" id="IPR036890">
    <property type="entry name" value="HATPase_C_sf"/>
</dbReference>
<dbReference type="InterPro" id="IPR003594">
    <property type="entry name" value="HATPase_dom"/>
</dbReference>
<dbReference type="PROSITE" id="PS50109">
    <property type="entry name" value="HIS_KIN"/>
    <property type="match status" value="1"/>
</dbReference>
<keyword evidence="3" id="KW-0067">ATP-binding</keyword>
<dbReference type="Gene3D" id="3.30.565.10">
    <property type="entry name" value="Histidine kinase-like ATPase, C-terminal domain"/>
    <property type="match status" value="2"/>
</dbReference>
<dbReference type="Pfam" id="PF13589">
    <property type="entry name" value="HATPase_c_3"/>
    <property type="match status" value="1"/>
</dbReference>
<gene>
    <name evidence="3" type="ORF">AFM12_02615</name>
</gene>
<feature type="compositionally biased region" description="Acidic residues" evidence="1">
    <location>
        <begin position="501"/>
        <end position="519"/>
    </location>
</feature>
<dbReference type="OrthoDB" id="9816482at2"/>
<dbReference type="STRING" id="1605367.AFM12_02615"/>
<evidence type="ECO:0000256" key="1">
    <source>
        <dbReference type="SAM" id="MobiDB-lite"/>
    </source>
</evidence>
<name>A0A0P7C7I7_9BACT</name>
<feature type="region of interest" description="Disordered" evidence="1">
    <location>
        <begin position="479"/>
        <end position="524"/>
    </location>
</feature>
<dbReference type="Proteomes" id="UP000050454">
    <property type="component" value="Unassembled WGS sequence"/>
</dbReference>
<dbReference type="SMART" id="SM00387">
    <property type="entry name" value="HATPase_c"/>
    <property type="match status" value="1"/>
</dbReference>
<keyword evidence="4" id="KW-1185">Reference proteome</keyword>
<dbReference type="SUPFAM" id="SSF55874">
    <property type="entry name" value="ATPase domain of HSP90 chaperone/DNA topoisomerase II/histidine kinase"/>
    <property type="match status" value="2"/>
</dbReference>
<evidence type="ECO:0000259" key="2">
    <source>
        <dbReference type="PROSITE" id="PS50109"/>
    </source>
</evidence>